<protein>
    <submittedName>
        <fullName evidence="1">Uncharacterized protein</fullName>
    </submittedName>
</protein>
<reference evidence="1 2" key="1">
    <citation type="submission" date="2015-07" db="EMBL/GenBank/DDBJ databases">
        <title>Two Asian jumbo phage RSL2 and RSF1 infecting the phytopathogen Ralstonia solanacearum share common features related to the phi-KZ-like phages.</title>
        <authorList>
            <person name="Kawasaki T."/>
            <person name="Fujie M."/>
            <person name="Chatchawankanphanich O."/>
            <person name="Ogata H."/>
            <person name="Yamada T."/>
        </authorList>
    </citation>
    <scope>NUCLEOTIDE SEQUENCE [LARGE SCALE GENOMIC DNA]</scope>
    <source>
        <strain evidence="1 2">RSF1</strain>
    </source>
</reference>
<organism evidence="1 2">
    <name type="scientific">Ralstonia phage RSF1</name>
    <dbReference type="NCBI Taxonomy" id="1689679"/>
    <lineage>
        <taxon>Viruses</taxon>
        <taxon>Duplodnaviria</taxon>
        <taxon>Heunggongvirae</taxon>
        <taxon>Uroviricota</taxon>
        <taxon>Caudoviricetes</taxon>
        <taxon>Chimalliviridae</taxon>
        <taxon>Chiangmaivirus</taxon>
        <taxon>Chiangmaivirus RSF1</taxon>
    </lineage>
</organism>
<name>A0A0K2QQV1_9CAUD</name>
<proteinExistence type="predicted"/>
<accession>A0A0K2QQV1</accession>
<sequence>MNNIILIRGEKIAFSMYPGCFGDDSYNGFDLADLITPYGLFLPVVDHGLQAIPMLNPSRMFNAADVDELTIAPGVKGVLLADVPAGIQFNRVKVVTKKIGSMPLLTGKHGFAIVSPYDHLEAMMAMCVRLTDTIEASVDMYCKYAKCRREHVLIWDKQYAKQFIKDNWTEELDLAFEPKVKKK</sequence>
<dbReference type="RefSeq" id="YP_009207940.1">
    <property type="nucleotide sequence ID" value="NC_028899.1"/>
</dbReference>
<evidence type="ECO:0000313" key="1">
    <source>
        <dbReference type="EMBL" id="BAS04928.1"/>
    </source>
</evidence>
<dbReference type="EMBL" id="AP014927">
    <property type="protein sequence ID" value="BAS04928.1"/>
    <property type="molecule type" value="Genomic_DNA"/>
</dbReference>
<evidence type="ECO:0000313" key="2">
    <source>
        <dbReference type="Proteomes" id="UP000202583"/>
    </source>
</evidence>
<dbReference type="KEGG" id="vg:26634597"/>
<dbReference type="GeneID" id="26634597"/>
<keyword evidence="2" id="KW-1185">Reference proteome</keyword>
<dbReference type="Proteomes" id="UP000202583">
    <property type="component" value="Segment"/>
</dbReference>